<proteinExistence type="predicted"/>
<reference evidence="1" key="1">
    <citation type="submission" date="2021-04" db="EMBL/GenBank/DDBJ databases">
        <authorList>
            <person name="Yoon J."/>
        </authorList>
    </citation>
    <scope>NUCLEOTIDE SEQUENCE</scope>
    <source>
        <strain evidence="1">KMU-90</strain>
    </source>
</reference>
<gene>
    <name evidence="1" type="ORF">KB874_08920</name>
</gene>
<evidence type="ECO:0000313" key="2">
    <source>
        <dbReference type="Proteomes" id="UP000681356"/>
    </source>
</evidence>
<dbReference type="RefSeq" id="WP_212536215.1">
    <property type="nucleotide sequence ID" value="NZ_JAGTUU010000003.1"/>
</dbReference>
<protein>
    <submittedName>
        <fullName evidence="1">Uncharacterized protein</fullName>
    </submittedName>
</protein>
<organism evidence="1 2">
    <name type="scientific">Thetidibacter halocola</name>
    <dbReference type="NCBI Taxonomy" id="2827239"/>
    <lineage>
        <taxon>Bacteria</taxon>
        <taxon>Pseudomonadati</taxon>
        <taxon>Pseudomonadota</taxon>
        <taxon>Alphaproteobacteria</taxon>
        <taxon>Rhodobacterales</taxon>
        <taxon>Roseobacteraceae</taxon>
        <taxon>Thetidibacter</taxon>
    </lineage>
</organism>
<dbReference type="AlphaFoldDB" id="A0A8J7WFT4"/>
<sequence length="89" mass="9628">MPRVQVMGRDAIAEAYRIETDAGRALVPECLMGGLRPCGRPSHQEAYEWIAAHRAPLARAVATLAGGETPRKPYDILSLIDRTAPSSCP</sequence>
<comment type="caution">
    <text evidence="1">The sequence shown here is derived from an EMBL/GenBank/DDBJ whole genome shotgun (WGS) entry which is preliminary data.</text>
</comment>
<dbReference type="EMBL" id="JAGTUU010000003">
    <property type="protein sequence ID" value="MBS0124258.1"/>
    <property type="molecule type" value="Genomic_DNA"/>
</dbReference>
<keyword evidence="2" id="KW-1185">Reference proteome</keyword>
<dbReference type="Proteomes" id="UP000681356">
    <property type="component" value="Unassembled WGS sequence"/>
</dbReference>
<name>A0A8J7WFT4_9RHOB</name>
<accession>A0A8J7WFT4</accession>
<evidence type="ECO:0000313" key="1">
    <source>
        <dbReference type="EMBL" id="MBS0124258.1"/>
    </source>
</evidence>